<dbReference type="Proteomes" id="UP000261166">
    <property type="component" value="Unassembled WGS sequence"/>
</dbReference>
<dbReference type="EMBL" id="QVLU01000028">
    <property type="protein sequence ID" value="RGE66540.1"/>
    <property type="molecule type" value="Genomic_DNA"/>
</dbReference>
<evidence type="ECO:0000313" key="3">
    <source>
        <dbReference type="Proteomes" id="UP000261166"/>
    </source>
</evidence>
<name>A0A3E3IHJ6_9FIRM</name>
<dbReference type="AlphaFoldDB" id="A0A3E3IHJ6"/>
<dbReference type="Pfam" id="PF00491">
    <property type="entry name" value="Arginase"/>
    <property type="match status" value="1"/>
</dbReference>
<dbReference type="GO" id="GO:0033389">
    <property type="term" value="P:putrescine biosynthetic process from arginine, via agmatine"/>
    <property type="evidence" value="ECO:0007669"/>
    <property type="project" value="TreeGrafter"/>
</dbReference>
<dbReference type="GO" id="GO:0008783">
    <property type="term" value="F:agmatinase activity"/>
    <property type="evidence" value="ECO:0007669"/>
    <property type="project" value="TreeGrafter"/>
</dbReference>
<dbReference type="PANTHER" id="PTHR11358">
    <property type="entry name" value="ARGINASE/AGMATINASE"/>
    <property type="match status" value="1"/>
</dbReference>
<dbReference type="Gene3D" id="3.40.800.10">
    <property type="entry name" value="Ureohydrolase domain"/>
    <property type="match status" value="1"/>
</dbReference>
<dbReference type="OrthoDB" id="9805406at2"/>
<dbReference type="PROSITE" id="PS51409">
    <property type="entry name" value="ARGINASE_2"/>
    <property type="match status" value="1"/>
</dbReference>
<comment type="similarity">
    <text evidence="1">Belongs to the arginase family.</text>
</comment>
<evidence type="ECO:0000313" key="2">
    <source>
        <dbReference type="EMBL" id="RGE66540.1"/>
    </source>
</evidence>
<accession>A0A3E3IHJ6</accession>
<protein>
    <submittedName>
        <fullName evidence="2">Arginase family protein</fullName>
    </submittedName>
</protein>
<comment type="caution">
    <text evidence="2">The sequence shown here is derived from an EMBL/GenBank/DDBJ whole genome shotgun (WGS) entry which is preliminary data.</text>
</comment>
<dbReference type="SUPFAM" id="SSF52768">
    <property type="entry name" value="Arginase/deacetylase"/>
    <property type="match status" value="1"/>
</dbReference>
<sequence length="342" mass="39356">MEKKAPDTTPVVLMNFTHVYEQESFYKKEPHCWIDLTDLEGVNGYCDENAVKDIRERIARLSPYGLHFIDSGNYHYVSKFWTDRIREDFVLVLFDHHTDMQPSRFGELLSCGSWVKDVLDENPFVRKVVIIGADKHYLDHIDEAYRDRLVCFTTDSLGMEKNWRAFAQAHVRLPVFISIDKDVLSPKEEITDWDQGNMSLAMLEGILQILIRRHRILGIDICGECPELLGEGLEAVRVNDSVNEKLVNFLKDQIFMKHNRAVICRIEDPDFGCEERPEGRPAACRVFLKELPENGDGSRCKDKVFAMLMEEKLLEERGLAEGMTVVLDEDGTLAKILETEGL</sequence>
<dbReference type="GO" id="GO:0046872">
    <property type="term" value="F:metal ion binding"/>
    <property type="evidence" value="ECO:0007669"/>
    <property type="project" value="InterPro"/>
</dbReference>
<organism evidence="2 3">
    <name type="scientific">Eisenbergiella massiliensis</name>
    <dbReference type="NCBI Taxonomy" id="1720294"/>
    <lineage>
        <taxon>Bacteria</taxon>
        <taxon>Bacillati</taxon>
        <taxon>Bacillota</taxon>
        <taxon>Clostridia</taxon>
        <taxon>Lachnospirales</taxon>
        <taxon>Lachnospiraceae</taxon>
        <taxon>Eisenbergiella</taxon>
    </lineage>
</organism>
<gene>
    <name evidence="2" type="ORF">DWY69_23760</name>
</gene>
<dbReference type="InterPro" id="IPR006035">
    <property type="entry name" value="Ureohydrolase"/>
</dbReference>
<dbReference type="PANTHER" id="PTHR11358:SF41">
    <property type="entry name" value="ARGINASE"/>
    <property type="match status" value="1"/>
</dbReference>
<dbReference type="InterPro" id="IPR023696">
    <property type="entry name" value="Ureohydrolase_dom_sf"/>
</dbReference>
<reference evidence="2 3" key="1">
    <citation type="submission" date="2018-08" db="EMBL/GenBank/DDBJ databases">
        <title>A genome reference for cultivated species of the human gut microbiota.</title>
        <authorList>
            <person name="Zou Y."/>
            <person name="Xue W."/>
            <person name="Luo G."/>
        </authorList>
    </citation>
    <scope>NUCLEOTIDE SEQUENCE [LARGE SCALE GENOMIC DNA]</scope>
    <source>
        <strain evidence="2 3">AF26-4BH</strain>
    </source>
</reference>
<dbReference type="RefSeq" id="WP_049942410.1">
    <property type="nucleotide sequence ID" value="NZ_CALBAU010000454.1"/>
</dbReference>
<proteinExistence type="inferred from homology"/>
<evidence type="ECO:0000256" key="1">
    <source>
        <dbReference type="PROSITE-ProRule" id="PRU00742"/>
    </source>
</evidence>